<evidence type="ECO:0000256" key="1">
    <source>
        <dbReference type="SAM" id="MobiDB-lite"/>
    </source>
</evidence>
<comment type="caution">
    <text evidence="2">The sequence shown here is derived from an EMBL/GenBank/DDBJ whole genome shotgun (WGS) entry which is preliminary data.</text>
</comment>
<feature type="region of interest" description="Disordered" evidence="1">
    <location>
        <begin position="1"/>
        <end position="61"/>
    </location>
</feature>
<feature type="compositionally biased region" description="Basic and acidic residues" evidence="1">
    <location>
        <begin position="1"/>
        <end position="10"/>
    </location>
</feature>
<reference evidence="2 3" key="1">
    <citation type="submission" date="2021-12" db="EMBL/GenBank/DDBJ databases">
        <title>High titer production of polyol ester of fatty acids by Rhodotorula paludigena BS15 towards product separation-free biomass refinery.</title>
        <authorList>
            <person name="Mano J."/>
            <person name="Ono H."/>
            <person name="Tanaka T."/>
            <person name="Naito K."/>
            <person name="Sushida H."/>
            <person name="Ike M."/>
            <person name="Tokuyasu K."/>
            <person name="Kitaoka M."/>
        </authorList>
    </citation>
    <scope>NUCLEOTIDE SEQUENCE [LARGE SCALE GENOMIC DNA]</scope>
    <source>
        <strain evidence="2 3">BS15</strain>
    </source>
</reference>
<proteinExistence type="predicted"/>
<name>A0AAV5GFV6_9BASI</name>
<dbReference type="AlphaFoldDB" id="A0AAV5GFV6"/>
<protein>
    <submittedName>
        <fullName evidence="2">Uncharacterized protein</fullName>
    </submittedName>
</protein>
<gene>
    <name evidence="2" type="ORF">Rhopal_001596-T1</name>
</gene>
<organism evidence="2 3">
    <name type="scientific">Rhodotorula paludigena</name>
    <dbReference type="NCBI Taxonomy" id="86838"/>
    <lineage>
        <taxon>Eukaryota</taxon>
        <taxon>Fungi</taxon>
        <taxon>Dikarya</taxon>
        <taxon>Basidiomycota</taxon>
        <taxon>Pucciniomycotina</taxon>
        <taxon>Microbotryomycetes</taxon>
        <taxon>Sporidiobolales</taxon>
        <taxon>Sporidiobolaceae</taxon>
        <taxon>Rhodotorula</taxon>
    </lineage>
</organism>
<feature type="compositionally biased region" description="Polar residues" evidence="1">
    <location>
        <begin position="40"/>
        <end position="52"/>
    </location>
</feature>
<dbReference type="Proteomes" id="UP001342314">
    <property type="component" value="Unassembled WGS sequence"/>
</dbReference>
<sequence length="242" mass="26860">MHGLDLDFHRRSSTSSSSSSIEEPPSPYLFGSPLSRVRTRTSSISEPASPLTTPGEEPAGDDHELAKLATRYSLGSPLSRVRTRTDSSCLWEHPPAKRTSSPATLLYEDDFVRLTSSTFSIAHLLFRNNVTLPLSRIHTARPFDSAAERVKRASSLSSSSSNPTVTSRSRKRPRLPRGLTTSGLGWTGVIWARDPARVRDERWQECAIVVDADGWLGRIGFSVERPAEWWAAWEEATGILMR</sequence>
<evidence type="ECO:0000313" key="2">
    <source>
        <dbReference type="EMBL" id="GJN88630.1"/>
    </source>
</evidence>
<feature type="region of interest" description="Disordered" evidence="1">
    <location>
        <begin position="151"/>
        <end position="180"/>
    </location>
</feature>
<evidence type="ECO:0000313" key="3">
    <source>
        <dbReference type="Proteomes" id="UP001342314"/>
    </source>
</evidence>
<keyword evidence="3" id="KW-1185">Reference proteome</keyword>
<dbReference type="EMBL" id="BQKY01000003">
    <property type="protein sequence ID" value="GJN88630.1"/>
    <property type="molecule type" value="Genomic_DNA"/>
</dbReference>
<accession>A0AAV5GFV6</accession>